<evidence type="ECO:0000313" key="2">
    <source>
        <dbReference type="EMBL" id="PWN57677.1"/>
    </source>
</evidence>
<accession>A0A363UQ90</accession>
<dbReference type="EMBL" id="QEQK01000001">
    <property type="protein sequence ID" value="PWN57677.1"/>
    <property type="molecule type" value="Genomic_DNA"/>
</dbReference>
<keyword evidence="1" id="KW-0732">Signal</keyword>
<proteinExistence type="predicted"/>
<dbReference type="Proteomes" id="UP000251800">
    <property type="component" value="Unassembled WGS sequence"/>
</dbReference>
<protein>
    <recommendedName>
        <fullName evidence="4">Lipoprotein</fullName>
    </recommendedName>
</protein>
<comment type="caution">
    <text evidence="2">The sequence shown here is derived from an EMBL/GenBank/DDBJ whole genome shotgun (WGS) entry which is preliminary data.</text>
</comment>
<feature type="chain" id="PRO_5016825034" description="Lipoprotein" evidence="1">
    <location>
        <begin position="19"/>
        <end position="237"/>
    </location>
</feature>
<evidence type="ECO:0000313" key="3">
    <source>
        <dbReference type="Proteomes" id="UP000251800"/>
    </source>
</evidence>
<gene>
    <name evidence="2" type="ORF">DEH80_00615</name>
</gene>
<organism evidence="2 3">
    <name type="scientific">Abyssibacter profundi</name>
    <dbReference type="NCBI Taxonomy" id="2182787"/>
    <lineage>
        <taxon>Bacteria</taxon>
        <taxon>Pseudomonadati</taxon>
        <taxon>Pseudomonadota</taxon>
        <taxon>Gammaproteobacteria</taxon>
        <taxon>Chromatiales</taxon>
        <taxon>Oceanococcaceae</taxon>
        <taxon>Abyssibacter</taxon>
    </lineage>
</organism>
<dbReference type="AlphaFoldDB" id="A0A363UQ90"/>
<feature type="signal peptide" evidence="1">
    <location>
        <begin position="1"/>
        <end position="18"/>
    </location>
</feature>
<name>A0A363UQ90_9GAMM</name>
<evidence type="ECO:0008006" key="4">
    <source>
        <dbReference type="Google" id="ProtNLM"/>
    </source>
</evidence>
<dbReference type="RefSeq" id="WP_109718533.1">
    <property type="nucleotide sequence ID" value="NZ_QEQK01000001.1"/>
</dbReference>
<evidence type="ECO:0000256" key="1">
    <source>
        <dbReference type="SAM" id="SignalP"/>
    </source>
</evidence>
<keyword evidence="3" id="KW-1185">Reference proteome</keyword>
<reference evidence="2 3" key="1">
    <citation type="submission" date="2018-05" db="EMBL/GenBank/DDBJ databases">
        <title>Abyssibacter profundi OUC007T gen. nov., sp. nov, a marine bacterium isolated from seawater of the Mariana Trench.</title>
        <authorList>
            <person name="Zhou S."/>
        </authorList>
    </citation>
    <scope>NUCLEOTIDE SEQUENCE [LARGE SCALE GENOMIC DNA]</scope>
    <source>
        <strain evidence="2 3">OUC007</strain>
    </source>
</reference>
<dbReference type="PROSITE" id="PS51257">
    <property type="entry name" value="PROKAR_LIPOPROTEIN"/>
    <property type="match status" value="1"/>
</dbReference>
<sequence length="237" mass="25663">MMRPLLLLIASLTLSACASSPYKTLSEAGTGQDIVVIGAIDAILYLQSRGIQEAALGRDSLRVDRWGLHDVVANEVAATLRGHGFSEVRVQNGLGLRQQLRFTDSYEHLNQPQSETQQARLRDLAGRLNADVLVIATAGEVGDVFFGTGESVTGFGVYQFSAPSGLRGVNFSALQLTVFDAQGAELGHAEGFEGAVRSTEQWLRVLALSEEQLDALRPVITDQHRVLAKRLMLDLGF</sequence>